<feature type="region of interest" description="Disordered" evidence="6">
    <location>
        <begin position="93"/>
        <end position="121"/>
    </location>
</feature>
<accession>A0AAD7XD88</accession>
<evidence type="ECO:0000256" key="4">
    <source>
        <dbReference type="ARBA" id="ARBA00023163"/>
    </source>
</evidence>
<dbReference type="GO" id="GO:0003677">
    <property type="term" value="F:DNA binding"/>
    <property type="evidence" value="ECO:0007669"/>
    <property type="project" value="InterPro"/>
</dbReference>
<keyword evidence="9" id="KW-1185">Reference proteome</keyword>
<dbReference type="Gene3D" id="4.10.240.10">
    <property type="entry name" value="Zn(2)-C6 fungal-type DNA-binding domain"/>
    <property type="match status" value="1"/>
</dbReference>
<evidence type="ECO:0000313" key="8">
    <source>
        <dbReference type="EMBL" id="KAJ8488224.1"/>
    </source>
</evidence>
<keyword evidence="5" id="KW-0539">Nucleus</keyword>
<protein>
    <recommendedName>
        <fullName evidence="7">Zn(2)-C6 fungal-type domain-containing protein</fullName>
    </recommendedName>
</protein>
<evidence type="ECO:0000259" key="7">
    <source>
        <dbReference type="PROSITE" id="PS50048"/>
    </source>
</evidence>
<keyword evidence="4" id="KW-0804">Transcription</keyword>
<feature type="region of interest" description="Disordered" evidence="6">
    <location>
        <begin position="1"/>
        <end position="25"/>
    </location>
</feature>
<dbReference type="InterPro" id="IPR007219">
    <property type="entry name" value="XnlR_reg_dom"/>
</dbReference>
<dbReference type="EMBL" id="JAPEVG010000066">
    <property type="protein sequence ID" value="KAJ8488224.1"/>
    <property type="molecule type" value="Genomic_DNA"/>
</dbReference>
<proteinExistence type="predicted"/>
<comment type="caution">
    <text evidence="8">The sequence shown here is derived from an EMBL/GenBank/DDBJ whole genome shotgun (WGS) entry which is preliminary data.</text>
</comment>
<comment type="subcellular location">
    <subcellularLocation>
        <location evidence="1">Nucleus</location>
    </subcellularLocation>
</comment>
<dbReference type="InterPro" id="IPR001138">
    <property type="entry name" value="Zn2Cys6_DnaBD"/>
</dbReference>
<evidence type="ECO:0000256" key="2">
    <source>
        <dbReference type="ARBA" id="ARBA00022723"/>
    </source>
</evidence>
<feature type="domain" description="Zn(2)-C6 fungal-type" evidence="7">
    <location>
        <begin position="28"/>
        <end position="60"/>
    </location>
</feature>
<keyword evidence="3" id="KW-0805">Transcription regulation</keyword>
<dbReference type="CDD" id="cd12148">
    <property type="entry name" value="fungal_TF_MHR"/>
    <property type="match status" value="1"/>
</dbReference>
<sequence length="605" mass="65083">MAQVADAPMGSGGTSGGGPSKRAPRGAACLNCRRRKMRCDGARPICGQCIRTNREIDCEYTDGPGPSPTQVLEEQIARLESRIRELEHPELVSPSVTLNPATNAAGRGQSPAGSSGTGGRSLLNRVATPDILSSAIMAAPVPVLSSDPLIEPPPDLVRNLVNAFLPHSASLSFFLHGPRFMQAMQQPNVDSRRAQLSPALLNTVYLWGAHLSTSNSLRAYESIFQVRATNALSSALRESQYSVINLIQAEVLIANYFFTMSRFLEGRYHCSAAVALALSCRLHKIRSSTDHGLGHAGTHHGEQIREYNLPPPRDAIEEGERMRGFWYVYTMDKSWAVAMGSPSHFNGAAQNGTHVDTPWPLESAQYEAGGFPPDYRNALTVFNFVNGGPAPPVVGRESQLTLRAKAATLFEKATALASEWSSSGIDRNGFYGRFVAMDGLIDRFIASLPPVDRSGSAEAALTSLVTHTLARVATIQLRSNFKNYDRMNDGKDFVAAQAAAMAIERAGITSTYVDPILAILWTAVCRVLIGEILRLPATQASSSRPTYAAVAASTTTAGPSTAGTPQRDAIRAMLDRVLAAMNRFRDTSPLMGMLHDGFVSVQGAL</sequence>
<dbReference type="GO" id="GO:0000981">
    <property type="term" value="F:DNA-binding transcription factor activity, RNA polymerase II-specific"/>
    <property type="evidence" value="ECO:0007669"/>
    <property type="project" value="InterPro"/>
</dbReference>
<feature type="region of interest" description="Disordered" evidence="6">
    <location>
        <begin position="291"/>
        <end position="310"/>
    </location>
</feature>
<reference evidence="8" key="1">
    <citation type="submission" date="2022-11" db="EMBL/GenBank/DDBJ databases">
        <title>Genome Sequence of Cubamyces cubensis.</title>
        <authorList>
            <person name="Buettner E."/>
        </authorList>
    </citation>
    <scope>NUCLEOTIDE SEQUENCE</scope>
    <source>
        <strain evidence="8">MPL-01</strain>
    </source>
</reference>
<dbReference type="CDD" id="cd00067">
    <property type="entry name" value="GAL4"/>
    <property type="match status" value="1"/>
</dbReference>
<dbReference type="PANTHER" id="PTHR47338">
    <property type="entry name" value="ZN(II)2CYS6 TRANSCRIPTION FACTOR (EUROFUNG)-RELATED"/>
    <property type="match status" value="1"/>
</dbReference>
<dbReference type="GO" id="GO:0006351">
    <property type="term" value="P:DNA-templated transcription"/>
    <property type="evidence" value="ECO:0007669"/>
    <property type="project" value="InterPro"/>
</dbReference>
<dbReference type="PROSITE" id="PS00463">
    <property type="entry name" value="ZN2_CY6_FUNGAL_1"/>
    <property type="match status" value="1"/>
</dbReference>
<evidence type="ECO:0000256" key="5">
    <source>
        <dbReference type="ARBA" id="ARBA00023242"/>
    </source>
</evidence>
<dbReference type="PANTHER" id="PTHR47338:SF29">
    <property type="entry name" value="ZN(2)-C6 FUNGAL-TYPE DOMAIN-CONTAINING PROTEIN"/>
    <property type="match status" value="1"/>
</dbReference>
<name>A0AAD7XD88_9APHY</name>
<dbReference type="AlphaFoldDB" id="A0AAD7XD88"/>
<evidence type="ECO:0000313" key="9">
    <source>
        <dbReference type="Proteomes" id="UP001215151"/>
    </source>
</evidence>
<gene>
    <name evidence="8" type="ORF">ONZ51_g3700</name>
</gene>
<dbReference type="Pfam" id="PF04082">
    <property type="entry name" value="Fungal_trans"/>
    <property type="match status" value="1"/>
</dbReference>
<evidence type="ECO:0000256" key="3">
    <source>
        <dbReference type="ARBA" id="ARBA00023015"/>
    </source>
</evidence>
<evidence type="ECO:0000256" key="6">
    <source>
        <dbReference type="SAM" id="MobiDB-lite"/>
    </source>
</evidence>
<evidence type="ECO:0000256" key="1">
    <source>
        <dbReference type="ARBA" id="ARBA00004123"/>
    </source>
</evidence>
<dbReference type="GO" id="GO:0008270">
    <property type="term" value="F:zinc ion binding"/>
    <property type="evidence" value="ECO:0007669"/>
    <property type="project" value="InterPro"/>
</dbReference>
<dbReference type="SUPFAM" id="SSF57701">
    <property type="entry name" value="Zn2/Cys6 DNA-binding domain"/>
    <property type="match status" value="1"/>
</dbReference>
<feature type="compositionally biased region" description="Basic and acidic residues" evidence="6">
    <location>
        <begin position="291"/>
        <end position="305"/>
    </location>
</feature>
<dbReference type="PROSITE" id="PS50048">
    <property type="entry name" value="ZN2_CY6_FUNGAL_2"/>
    <property type="match status" value="1"/>
</dbReference>
<dbReference type="Proteomes" id="UP001215151">
    <property type="component" value="Unassembled WGS sequence"/>
</dbReference>
<dbReference type="InterPro" id="IPR036864">
    <property type="entry name" value="Zn2-C6_fun-type_DNA-bd_sf"/>
</dbReference>
<dbReference type="SMART" id="SM00906">
    <property type="entry name" value="Fungal_trans"/>
    <property type="match status" value="1"/>
</dbReference>
<dbReference type="SMART" id="SM00066">
    <property type="entry name" value="GAL4"/>
    <property type="match status" value="1"/>
</dbReference>
<dbReference type="Pfam" id="PF00172">
    <property type="entry name" value="Zn_clus"/>
    <property type="match status" value="1"/>
</dbReference>
<dbReference type="GO" id="GO:0005634">
    <property type="term" value="C:nucleus"/>
    <property type="evidence" value="ECO:0007669"/>
    <property type="project" value="UniProtKB-SubCell"/>
</dbReference>
<keyword evidence="2" id="KW-0479">Metal-binding</keyword>
<organism evidence="8 9">
    <name type="scientific">Trametes cubensis</name>
    <dbReference type="NCBI Taxonomy" id="1111947"/>
    <lineage>
        <taxon>Eukaryota</taxon>
        <taxon>Fungi</taxon>
        <taxon>Dikarya</taxon>
        <taxon>Basidiomycota</taxon>
        <taxon>Agaricomycotina</taxon>
        <taxon>Agaricomycetes</taxon>
        <taxon>Polyporales</taxon>
        <taxon>Polyporaceae</taxon>
        <taxon>Trametes</taxon>
    </lineage>
</organism>
<feature type="compositionally biased region" description="Gly residues" evidence="6">
    <location>
        <begin position="10"/>
        <end position="19"/>
    </location>
</feature>
<dbReference type="InterPro" id="IPR050815">
    <property type="entry name" value="TF_fung"/>
</dbReference>